<dbReference type="Pfam" id="PF25390">
    <property type="entry name" value="WD40_RLD"/>
    <property type="match status" value="1"/>
</dbReference>
<keyword evidence="2" id="KW-0677">Repeat</keyword>
<dbReference type="Proteomes" id="UP000067626">
    <property type="component" value="Chromosome"/>
</dbReference>
<gene>
    <name evidence="4" type="ORF">CMC5_068160</name>
</gene>
<dbReference type="PATRIC" id="fig|52.7.peg.7480"/>
<keyword evidence="5" id="KW-1185">Reference proteome</keyword>
<protein>
    <recommendedName>
        <fullName evidence="3">RCC1-like domain-containing protein</fullName>
    </recommendedName>
</protein>
<evidence type="ECO:0000313" key="4">
    <source>
        <dbReference type="EMBL" id="AKT42589.1"/>
    </source>
</evidence>
<dbReference type="PROSITE" id="PS50012">
    <property type="entry name" value="RCC1_3"/>
    <property type="match status" value="5"/>
</dbReference>
<accession>A0A0K1EP54</accession>
<reference evidence="4 5" key="1">
    <citation type="submission" date="2015-07" db="EMBL/GenBank/DDBJ databases">
        <title>Genome analysis of myxobacterium Chondromyces crocatus Cm c5 reveals a high potential for natural compound synthesis and the genetic basis for the loss of fruiting body formation.</title>
        <authorList>
            <person name="Zaburannyi N."/>
            <person name="Bunk B."/>
            <person name="Maier J."/>
            <person name="Overmann J."/>
            <person name="Mueller R."/>
        </authorList>
    </citation>
    <scope>NUCLEOTIDE SEQUENCE [LARGE SCALE GENOMIC DNA]</scope>
    <source>
        <strain evidence="4 5">Cm c5</strain>
    </source>
</reference>
<dbReference type="InterPro" id="IPR058923">
    <property type="entry name" value="RCC1-like_dom"/>
</dbReference>
<feature type="domain" description="RCC1-like" evidence="3">
    <location>
        <begin position="117"/>
        <end position="409"/>
    </location>
</feature>
<dbReference type="AlphaFoldDB" id="A0A0K1EP54"/>
<dbReference type="PANTHER" id="PTHR45982">
    <property type="entry name" value="REGULATOR OF CHROMOSOME CONDENSATION"/>
    <property type="match status" value="1"/>
</dbReference>
<dbReference type="GO" id="GO:0005737">
    <property type="term" value="C:cytoplasm"/>
    <property type="evidence" value="ECO:0007669"/>
    <property type="project" value="TreeGrafter"/>
</dbReference>
<evidence type="ECO:0000313" key="5">
    <source>
        <dbReference type="Proteomes" id="UP000067626"/>
    </source>
</evidence>
<sequence length="463" mass="47876">MKPSTPTRLFLLWMLTAPGCGLLLGLDDFEDAGKSTDTVSDTDGRCHIDEDCPSGLHGQAVCDDGTCEYTCAPGFADCSDSPGCETAITEDPEHCGSCRSPCAAHCVDGVCNAPVDIATSASSASACALMEAGDVWCWGLLPNAEGGSRTVPLPERIELPLPALQVAVGGTVFTGPHGLRAHFCALLADGTVRCWGTNQLGQLGLGDTGPHEGAQIPNVNGIREIAAGTDNTCAINAQNQLYCWGPRSTGLIEGDTTPAAPTLIAESVDQVSVASFHACAVMVDRTLKCWGLDFYGSLGLGAGGPTHATTPTSVGHGSNFAEVSCGLTHTCARSSSGVSCWGNNANGQLGLGSRTNYNSPQSLNLFASQTLRAGASHTAAVIAGDVYLWGSNAFKQMGSNDAFDTLLPVRLSLPSVSRLALGERFSCALTAEGRVLCWGANDHAQLGDGTLVSRATAAPVRWR</sequence>
<name>A0A0K1EP54_CHOCO</name>
<dbReference type="PANTHER" id="PTHR45982:SF1">
    <property type="entry name" value="REGULATOR OF CHROMOSOME CONDENSATION"/>
    <property type="match status" value="1"/>
</dbReference>
<organism evidence="4 5">
    <name type="scientific">Chondromyces crocatus</name>
    <dbReference type="NCBI Taxonomy" id="52"/>
    <lineage>
        <taxon>Bacteria</taxon>
        <taxon>Pseudomonadati</taxon>
        <taxon>Myxococcota</taxon>
        <taxon>Polyangia</taxon>
        <taxon>Polyangiales</taxon>
        <taxon>Polyangiaceae</taxon>
        <taxon>Chondromyces</taxon>
    </lineage>
</organism>
<dbReference type="InterPro" id="IPR000408">
    <property type="entry name" value="Reg_chr_condens"/>
</dbReference>
<dbReference type="Gene3D" id="2.130.10.30">
    <property type="entry name" value="Regulator of chromosome condensation 1/beta-lactamase-inhibitor protein II"/>
    <property type="match status" value="2"/>
</dbReference>
<dbReference type="KEGG" id="ccro:CMC5_068160"/>
<dbReference type="InterPro" id="IPR051553">
    <property type="entry name" value="Ran_GTPase-activating"/>
</dbReference>
<dbReference type="Pfam" id="PF13540">
    <property type="entry name" value="RCC1_2"/>
    <property type="match status" value="1"/>
</dbReference>
<evidence type="ECO:0000256" key="2">
    <source>
        <dbReference type="ARBA" id="ARBA00022737"/>
    </source>
</evidence>
<dbReference type="GO" id="GO:0005085">
    <property type="term" value="F:guanyl-nucleotide exchange factor activity"/>
    <property type="evidence" value="ECO:0007669"/>
    <property type="project" value="TreeGrafter"/>
</dbReference>
<keyword evidence="1" id="KW-0344">Guanine-nucleotide releasing factor</keyword>
<evidence type="ECO:0000259" key="3">
    <source>
        <dbReference type="Pfam" id="PF25390"/>
    </source>
</evidence>
<proteinExistence type="predicted"/>
<evidence type="ECO:0000256" key="1">
    <source>
        <dbReference type="ARBA" id="ARBA00022658"/>
    </source>
</evidence>
<dbReference type="EMBL" id="CP012159">
    <property type="protein sequence ID" value="AKT42589.1"/>
    <property type="molecule type" value="Genomic_DNA"/>
</dbReference>
<dbReference type="SUPFAM" id="SSF50985">
    <property type="entry name" value="RCC1/BLIP-II"/>
    <property type="match status" value="1"/>
</dbReference>
<dbReference type="InterPro" id="IPR009091">
    <property type="entry name" value="RCC1/BLIP-II"/>
</dbReference>
<dbReference type="PRINTS" id="PR00633">
    <property type="entry name" value="RCCNDNSATION"/>
</dbReference>